<keyword evidence="3" id="KW-1185">Reference proteome</keyword>
<protein>
    <submittedName>
        <fullName evidence="2">Uncharacterized protein</fullName>
    </submittedName>
</protein>
<evidence type="ECO:0000313" key="3">
    <source>
        <dbReference type="Proteomes" id="UP001386955"/>
    </source>
</evidence>
<accession>A0AAN9SZ03</accession>
<feature type="compositionally biased region" description="Basic and acidic residues" evidence="1">
    <location>
        <begin position="173"/>
        <end position="189"/>
    </location>
</feature>
<proteinExistence type="predicted"/>
<sequence>MWELVSVMEQVRVIEVIRIRVLVRIRQLVSLMKLVSVMKLFRIKVLVRMMELVSAMELFNVRVLVRVMELVKGVRQGDGVDVDDEEVGQDEADRVDANEKGVDKGHKCCGGTQPAPRKRGRPRKNLQPIYSMTAPKNMTTLDENMDARDGFIAEKEVVVDVVGDVANVNDEGASSKKMDSKDIDVCREG</sequence>
<evidence type="ECO:0000256" key="1">
    <source>
        <dbReference type="SAM" id="MobiDB-lite"/>
    </source>
</evidence>
<dbReference type="EMBL" id="JAYMYS010000002">
    <property type="protein sequence ID" value="KAK7407339.1"/>
    <property type="molecule type" value="Genomic_DNA"/>
</dbReference>
<comment type="caution">
    <text evidence="2">The sequence shown here is derived from an EMBL/GenBank/DDBJ whole genome shotgun (WGS) entry which is preliminary data.</text>
</comment>
<dbReference type="Proteomes" id="UP001386955">
    <property type="component" value="Unassembled WGS sequence"/>
</dbReference>
<reference evidence="2 3" key="1">
    <citation type="submission" date="2024-01" db="EMBL/GenBank/DDBJ databases">
        <title>The genomes of 5 underutilized Papilionoideae crops provide insights into root nodulation and disease resistanc.</title>
        <authorList>
            <person name="Jiang F."/>
        </authorList>
    </citation>
    <scope>NUCLEOTIDE SEQUENCE [LARGE SCALE GENOMIC DNA]</scope>
    <source>
        <strain evidence="2">DUOXIRENSHENG_FW03</strain>
        <tissue evidence="2">Leaves</tissue>
    </source>
</reference>
<evidence type="ECO:0000313" key="2">
    <source>
        <dbReference type="EMBL" id="KAK7407339.1"/>
    </source>
</evidence>
<name>A0AAN9SZ03_PSOTE</name>
<feature type="region of interest" description="Disordered" evidence="1">
    <location>
        <begin position="100"/>
        <end position="127"/>
    </location>
</feature>
<organism evidence="2 3">
    <name type="scientific">Psophocarpus tetragonolobus</name>
    <name type="common">Winged bean</name>
    <name type="synonym">Dolichos tetragonolobus</name>
    <dbReference type="NCBI Taxonomy" id="3891"/>
    <lineage>
        <taxon>Eukaryota</taxon>
        <taxon>Viridiplantae</taxon>
        <taxon>Streptophyta</taxon>
        <taxon>Embryophyta</taxon>
        <taxon>Tracheophyta</taxon>
        <taxon>Spermatophyta</taxon>
        <taxon>Magnoliopsida</taxon>
        <taxon>eudicotyledons</taxon>
        <taxon>Gunneridae</taxon>
        <taxon>Pentapetalae</taxon>
        <taxon>rosids</taxon>
        <taxon>fabids</taxon>
        <taxon>Fabales</taxon>
        <taxon>Fabaceae</taxon>
        <taxon>Papilionoideae</taxon>
        <taxon>50 kb inversion clade</taxon>
        <taxon>NPAAA clade</taxon>
        <taxon>indigoferoid/millettioid clade</taxon>
        <taxon>Phaseoleae</taxon>
        <taxon>Psophocarpus</taxon>
    </lineage>
</organism>
<feature type="region of interest" description="Disordered" evidence="1">
    <location>
        <begin position="170"/>
        <end position="189"/>
    </location>
</feature>
<gene>
    <name evidence="2" type="ORF">VNO78_09174</name>
</gene>
<dbReference type="AlphaFoldDB" id="A0AAN9SZ03"/>